<accession>A0A542E4F0</accession>
<evidence type="ECO:0000256" key="2">
    <source>
        <dbReference type="ARBA" id="ARBA00023125"/>
    </source>
</evidence>
<dbReference type="InterPro" id="IPR018062">
    <property type="entry name" value="HTH_AraC-typ_CS"/>
</dbReference>
<dbReference type="PROSITE" id="PS01124">
    <property type="entry name" value="HTH_ARAC_FAMILY_2"/>
    <property type="match status" value="1"/>
</dbReference>
<evidence type="ECO:0000256" key="3">
    <source>
        <dbReference type="ARBA" id="ARBA00023163"/>
    </source>
</evidence>
<dbReference type="Proteomes" id="UP000317893">
    <property type="component" value="Unassembled WGS sequence"/>
</dbReference>
<dbReference type="GO" id="GO:0003700">
    <property type="term" value="F:DNA-binding transcription factor activity"/>
    <property type="evidence" value="ECO:0007669"/>
    <property type="project" value="InterPro"/>
</dbReference>
<dbReference type="SUPFAM" id="SSF51182">
    <property type="entry name" value="RmlC-like cupins"/>
    <property type="match status" value="1"/>
</dbReference>
<dbReference type="SMART" id="SM00342">
    <property type="entry name" value="HTH_ARAC"/>
    <property type="match status" value="1"/>
</dbReference>
<dbReference type="Pfam" id="PF02311">
    <property type="entry name" value="AraC_binding"/>
    <property type="match status" value="1"/>
</dbReference>
<dbReference type="PRINTS" id="PR00032">
    <property type="entry name" value="HTHARAC"/>
</dbReference>
<keyword evidence="1" id="KW-0805">Transcription regulation</keyword>
<reference evidence="5 6" key="1">
    <citation type="submission" date="2019-06" db="EMBL/GenBank/DDBJ databases">
        <title>Sequencing the genomes of 1000 actinobacteria strains.</title>
        <authorList>
            <person name="Klenk H.-P."/>
        </authorList>
    </citation>
    <scope>NUCLEOTIDE SEQUENCE [LARGE SCALE GENOMIC DNA]</scope>
    <source>
        <strain evidence="5 6">DSM 18607</strain>
    </source>
</reference>
<dbReference type="PANTHER" id="PTHR43280">
    <property type="entry name" value="ARAC-FAMILY TRANSCRIPTIONAL REGULATOR"/>
    <property type="match status" value="1"/>
</dbReference>
<keyword evidence="2" id="KW-0238">DNA-binding</keyword>
<dbReference type="Gene3D" id="1.10.10.60">
    <property type="entry name" value="Homeodomain-like"/>
    <property type="match status" value="2"/>
</dbReference>
<keyword evidence="3" id="KW-0804">Transcription</keyword>
<dbReference type="GO" id="GO:0043565">
    <property type="term" value="F:sequence-specific DNA binding"/>
    <property type="evidence" value="ECO:0007669"/>
    <property type="project" value="InterPro"/>
</dbReference>
<feature type="domain" description="HTH araC/xylS-type" evidence="4">
    <location>
        <begin position="205"/>
        <end position="303"/>
    </location>
</feature>
<dbReference type="Gene3D" id="2.60.120.10">
    <property type="entry name" value="Jelly Rolls"/>
    <property type="match status" value="1"/>
</dbReference>
<dbReference type="PANTHER" id="PTHR43280:SF27">
    <property type="entry name" value="TRANSCRIPTIONAL REGULATOR MTLR"/>
    <property type="match status" value="1"/>
</dbReference>
<dbReference type="CDD" id="cd06976">
    <property type="entry name" value="cupin_MtlR-like_N"/>
    <property type="match status" value="1"/>
</dbReference>
<dbReference type="InterPro" id="IPR020449">
    <property type="entry name" value="Tscrpt_reg_AraC-type_HTH"/>
</dbReference>
<dbReference type="AlphaFoldDB" id="A0A542E4F0"/>
<dbReference type="EMBL" id="VFMN01000001">
    <property type="protein sequence ID" value="TQJ10232.1"/>
    <property type="molecule type" value="Genomic_DNA"/>
</dbReference>
<evidence type="ECO:0000313" key="6">
    <source>
        <dbReference type="Proteomes" id="UP000317893"/>
    </source>
</evidence>
<keyword evidence="6" id="KW-1185">Reference proteome</keyword>
<dbReference type="InterPro" id="IPR011051">
    <property type="entry name" value="RmlC_Cupin_sf"/>
</dbReference>
<dbReference type="Pfam" id="PF12833">
    <property type="entry name" value="HTH_18"/>
    <property type="match status" value="1"/>
</dbReference>
<dbReference type="InterPro" id="IPR018060">
    <property type="entry name" value="HTH_AraC"/>
</dbReference>
<dbReference type="InterPro" id="IPR014710">
    <property type="entry name" value="RmlC-like_jellyroll"/>
</dbReference>
<gene>
    <name evidence="5" type="ORF">FB458_3352</name>
</gene>
<proteinExistence type="predicted"/>
<dbReference type="SUPFAM" id="SSF46689">
    <property type="entry name" value="Homeodomain-like"/>
    <property type="match status" value="1"/>
</dbReference>
<sequence length="306" mass="34846">MTERLKVRQDALRAAHQLMDRAPERELVPSDPRQSVRWHEHDYPSPLSRWNYHPELEVHLIRSGVGRFIVGDRVDTFGPGQLVLVGPNLPHHWISDPRDQHIEKRDVVLQFRSDWLVRCQAVLPELDALRGLWSDAARGIEFAGSTAVAAARHVDRVGRTDGATRLQEIFGLFSVMASAPPHERRLLAREWFMPQQDARVADVMENVLGYVTENLSDEIRMSRVASAVGMSESGFSKYFLRASNMRFTDLVRQMRLSHACRLLAATDASVSSISLDVGYTNLSNFNRQFKREYGVTPSEFRARGTR</sequence>
<organism evidence="5 6">
    <name type="scientific">Lapillicoccus jejuensis</name>
    <dbReference type="NCBI Taxonomy" id="402171"/>
    <lineage>
        <taxon>Bacteria</taxon>
        <taxon>Bacillati</taxon>
        <taxon>Actinomycetota</taxon>
        <taxon>Actinomycetes</taxon>
        <taxon>Micrococcales</taxon>
        <taxon>Intrasporangiaceae</taxon>
        <taxon>Lapillicoccus</taxon>
    </lineage>
</organism>
<dbReference type="InterPro" id="IPR003313">
    <property type="entry name" value="AraC-bd"/>
</dbReference>
<protein>
    <submittedName>
        <fullName evidence="5">AraC family transcriptional regulator</fullName>
    </submittedName>
</protein>
<evidence type="ECO:0000256" key="1">
    <source>
        <dbReference type="ARBA" id="ARBA00023015"/>
    </source>
</evidence>
<dbReference type="RefSeq" id="WP_170185712.1">
    <property type="nucleotide sequence ID" value="NZ_BAAAPR010000022.1"/>
</dbReference>
<comment type="caution">
    <text evidence="5">The sequence shown here is derived from an EMBL/GenBank/DDBJ whole genome shotgun (WGS) entry which is preliminary data.</text>
</comment>
<evidence type="ECO:0000259" key="4">
    <source>
        <dbReference type="PROSITE" id="PS01124"/>
    </source>
</evidence>
<name>A0A542E4F0_9MICO</name>
<dbReference type="InterPro" id="IPR009057">
    <property type="entry name" value="Homeodomain-like_sf"/>
</dbReference>
<evidence type="ECO:0000313" key="5">
    <source>
        <dbReference type="EMBL" id="TQJ10232.1"/>
    </source>
</evidence>
<dbReference type="PROSITE" id="PS00041">
    <property type="entry name" value="HTH_ARAC_FAMILY_1"/>
    <property type="match status" value="1"/>
</dbReference>